<accession>A0ABS1J4M8</accession>
<dbReference type="Gene3D" id="1.20.1250.20">
    <property type="entry name" value="MFS general substrate transporter like domains"/>
    <property type="match status" value="1"/>
</dbReference>
<evidence type="ECO:0000256" key="5">
    <source>
        <dbReference type="ARBA" id="ARBA00022692"/>
    </source>
</evidence>
<dbReference type="EMBL" id="JAEQNB010000001">
    <property type="protein sequence ID" value="MBL0385231.1"/>
    <property type="molecule type" value="Genomic_DNA"/>
</dbReference>
<protein>
    <submittedName>
        <fullName evidence="10">Multidrug efflux MFS transporter</fullName>
    </submittedName>
</protein>
<reference evidence="10 11" key="1">
    <citation type="submission" date="2021-01" db="EMBL/GenBank/DDBJ databases">
        <title>Tumebacillus sp. strain ITR2 16S ribosomal RNA gene Genome sequencing and assembly.</title>
        <authorList>
            <person name="Kang M."/>
        </authorList>
    </citation>
    <scope>NUCLEOTIDE SEQUENCE [LARGE SCALE GENOMIC DNA]</scope>
    <source>
        <strain evidence="10 11">ITR2</strain>
    </source>
</reference>
<organism evidence="10 11">
    <name type="scientific">Tumebacillus amylolyticus</name>
    <dbReference type="NCBI Taxonomy" id="2801339"/>
    <lineage>
        <taxon>Bacteria</taxon>
        <taxon>Bacillati</taxon>
        <taxon>Bacillota</taxon>
        <taxon>Bacilli</taxon>
        <taxon>Bacillales</taxon>
        <taxon>Alicyclobacillaceae</taxon>
        <taxon>Tumebacillus</taxon>
    </lineage>
</organism>
<evidence type="ECO:0000256" key="7">
    <source>
        <dbReference type="ARBA" id="ARBA00023136"/>
    </source>
</evidence>
<evidence type="ECO:0000256" key="8">
    <source>
        <dbReference type="SAM" id="Phobius"/>
    </source>
</evidence>
<dbReference type="SUPFAM" id="SSF103473">
    <property type="entry name" value="MFS general substrate transporter"/>
    <property type="match status" value="1"/>
</dbReference>
<name>A0ABS1J4M8_9BACL</name>
<gene>
    <name evidence="10" type="ORF">JJB07_01115</name>
</gene>
<sequence>MIAIFCGAFLTVLSTSTINVAVPVLIEHFHSDLSTMQWALTGFLLATGTTAPICGYLGERFSYKRLYLGSLIGFTLFSLLCAVAWNDWSLVAFRTMQGAFNGLVMPATMTIIFQVVPKEKQPLALSLWSLSSMLGPAIGPTLAGWLMNFSWHWIFLLNVPIGLLSIILTQRLIPYYRLNVPKSFDLPGLLTCIAGSLSLLIAFSKGNAWGWGSLTTVSLLVFGVLMLALFLWREFKIDVPLLYVRVFENKRYNISLIILCIITLTLYSGTYLTPLFLQNVLLASPLDTGLILLPGSLVMALMMPLVGRLYSKTGPMPLMITGIVLIAIGTWQMAQLTPDTTRSYVVWWMVVRNLGISLSFMPSQTAAMEEIPRNVSGHASSITNWLRNMTGSFAIAMFTSMLGARETVHTADLTAQHAGTAKQIAIHSFTLSMNDVYLLATFIALIGIPACFWVRKKRIGANTTPTHTVKA</sequence>
<feature type="transmembrane region" description="Helical" evidence="8">
    <location>
        <begin position="317"/>
        <end position="334"/>
    </location>
</feature>
<evidence type="ECO:0000313" key="11">
    <source>
        <dbReference type="Proteomes" id="UP000602284"/>
    </source>
</evidence>
<feature type="domain" description="Major facilitator superfamily (MFS) profile" evidence="9">
    <location>
        <begin position="1"/>
        <end position="459"/>
    </location>
</feature>
<dbReference type="Pfam" id="PF07690">
    <property type="entry name" value="MFS_1"/>
    <property type="match status" value="1"/>
</dbReference>
<feature type="transmembrane region" description="Helical" evidence="8">
    <location>
        <begin position="66"/>
        <end position="86"/>
    </location>
</feature>
<feature type="transmembrane region" description="Helical" evidence="8">
    <location>
        <begin position="37"/>
        <end position="57"/>
    </location>
</feature>
<comment type="caution">
    <text evidence="10">The sequence shown here is derived from an EMBL/GenBank/DDBJ whole genome shotgun (WGS) entry which is preliminary data.</text>
</comment>
<feature type="transmembrane region" description="Helical" evidence="8">
    <location>
        <begin position="123"/>
        <end position="147"/>
    </location>
</feature>
<feature type="transmembrane region" description="Helical" evidence="8">
    <location>
        <begin position="153"/>
        <end position="172"/>
    </location>
</feature>
<feature type="transmembrane region" description="Helical" evidence="8">
    <location>
        <begin position="209"/>
        <end position="232"/>
    </location>
</feature>
<dbReference type="Gene3D" id="1.20.1720.10">
    <property type="entry name" value="Multidrug resistance protein D"/>
    <property type="match status" value="1"/>
</dbReference>
<feature type="transmembrane region" description="Helical" evidence="8">
    <location>
        <begin position="184"/>
        <end position="203"/>
    </location>
</feature>
<comment type="subcellular location">
    <subcellularLocation>
        <location evidence="1">Cell membrane</location>
        <topology evidence="1">Multi-pass membrane protein</topology>
    </subcellularLocation>
</comment>
<evidence type="ECO:0000256" key="1">
    <source>
        <dbReference type="ARBA" id="ARBA00004651"/>
    </source>
</evidence>
<dbReference type="PANTHER" id="PTHR42718:SF9">
    <property type="entry name" value="MAJOR FACILITATOR SUPERFAMILY MULTIDRUG TRANSPORTER MFSC"/>
    <property type="match status" value="1"/>
</dbReference>
<dbReference type="PROSITE" id="PS50850">
    <property type="entry name" value="MFS"/>
    <property type="match status" value="1"/>
</dbReference>
<proteinExistence type="inferred from homology"/>
<feature type="transmembrane region" description="Helical" evidence="8">
    <location>
        <begin position="98"/>
        <end position="116"/>
    </location>
</feature>
<evidence type="ECO:0000256" key="6">
    <source>
        <dbReference type="ARBA" id="ARBA00022989"/>
    </source>
</evidence>
<dbReference type="InterPro" id="IPR004638">
    <property type="entry name" value="EmrB-like"/>
</dbReference>
<keyword evidence="4" id="KW-1003">Cell membrane</keyword>
<dbReference type="InterPro" id="IPR020846">
    <property type="entry name" value="MFS_dom"/>
</dbReference>
<keyword evidence="5 8" id="KW-0812">Transmembrane</keyword>
<evidence type="ECO:0000313" key="10">
    <source>
        <dbReference type="EMBL" id="MBL0385231.1"/>
    </source>
</evidence>
<feature type="transmembrane region" description="Helical" evidence="8">
    <location>
        <begin position="290"/>
        <end position="310"/>
    </location>
</feature>
<keyword evidence="3" id="KW-0813">Transport</keyword>
<dbReference type="InterPro" id="IPR036259">
    <property type="entry name" value="MFS_trans_sf"/>
</dbReference>
<feature type="transmembrane region" description="Helical" evidence="8">
    <location>
        <begin position="436"/>
        <end position="454"/>
    </location>
</feature>
<evidence type="ECO:0000259" key="9">
    <source>
        <dbReference type="PROSITE" id="PS50850"/>
    </source>
</evidence>
<dbReference type="NCBIfam" id="TIGR00711">
    <property type="entry name" value="efflux_EmrB"/>
    <property type="match status" value="1"/>
</dbReference>
<evidence type="ECO:0000256" key="2">
    <source>
        <dbReference type="ARBA" id="ARBA00008537"/>
    </source>
</evidence>
<feature type="transmembrane region" description="Helical" evidence="8">
    <location>
        <begin position="252"/>
        <end position="270"/>
    </location>
</feature>
<evidence type="ECO:0000256" key="4">
    <source>
        <dbReference type="ARBA" id="ARBA00022475"/>
    </source>
</evidence>
<evidence type="ECO:0000256" key="3">
    <source>
        <dbReference type="ARBA" id="ARBA00022448"/>
    </source>
</evidence>
<dbReference type="InterPro" id="IPR011701">
    <property type="entry name" value="MFS"/>
</dbReference>
<keyword evidence="6 8" id="KW-1133">Transmembrane helix</keyword>
<dbReference type="CDD" id="cd17503">
    <property type="entry name" value="MFS_LmrB_MDR_like"/>
    <property type="match status" value="1"/>
</dbReference>
<dbReference type="Proteomes" id="UP000602284">
    <property type="component" value="Unassembled WGS sequence"/>
</dbReference>
<keyword evidence="7 8" id="KW-0472">Membrane</keyword>
<keyword evidence="11" id="KW-1185">Reference proteome</keyword>
<comment type="similarity">
    <text evidence="2">Belongs to the major facilitator superfamily. EmrB family.</text>
</comment>
<dbReference type="PANTHER" id="PTHR42718">
    <property type="entry name" value="MAJOR FACILITATOR SUPERFAMILY MULTIDRUG TRANSPORTER MFSC"/>
    <property type="match status" value="1"/>
</dbReference>